<feature type="signal peptide" evidence="1">
    <location>
        <begin position="1"/>
        <end position="17"/>
    </location>
</feature>
<dbReference type="RefSeq" id="WP_338778570.1">
    <property type="nucleotide sequence ID" value="NZ_CP147407.1"/>
</dbReference>
<organism evidence="3 4">
    <name type="scientific">Metabacillus sediminis</name>
    <dbReference type="NCBI Taxonomy" id="3117746"/>
    <lineage>
        <taxon>Bacteria</taxon>
        <taxon>Bacillati</taxon>
        <taxon>Bacillota</taxon>
        <taxon>Bacilli</taxon>
        <taxon>Bacillales</taxon>
        <taxon>Bacillaceae</taxon>
        <taxon>Metabacillus</taxon>
    </lineage>
</organism>
<keyword evidence="4" id="KW-1185">Reference proteome</keyword>
<feature type="domain" description="YhfM-like" evidence="2">
    <location>
        <begin position="36"/>
        <end position="131"/>
    </location>
</feature>
<dbReference type="PROSITE" id="PS51257">
    <property type="entry name" value="PROKAR_LIPOPROTEIN"/>
    <property type="match status" value="1"/>
</dbReference>
<sequence length="133" mass="15405">MKKIGIMSLVCFIILLAGCDSSSYGKNNSEMQFLNASEINIISTENGDSYLIKNNIDKQNFIKMISNSEYQKEKLDIRDPDYYIEVNYKGSIKKLTFWASKKPIFKSAEEKNGYYSINNQDYIKVSHLFKARK</sequence>
<evidence type="ECO:0000256" key="1">
    <source>
        <dbReference type="SAM" id="SignalP"/>
    </source>
</evidence>
<accession>A0ABZ2NH50</accession>
<reference evidence="3 4" key="1">
    <citation type="submission" date="2024-02" db="EMBL/GenBank/DDBJ databases">
        <title>Seven novel Bacillus-like species.</title>
        <authorList>
            <person name="Liu G."/>
        </authorList>
    </citation>
    <scope>NUCLEOTIDE SEQUENCE [LARGE SCALE GENOMIC DNA]</scope>
    <source>
        <strain evidence="3 4">FJAT-52054</strain>
    </source>
</reference>
<keyword evidence="1" id="KW-0732">Signal</keyword>
<proteinExistence type="predicted"/>
<protein>
    <recommendedName>
        <fullName evidence="2">YhfM-like domain-containing protein</fullName>
    </recommendedName>
</protein>
<dbReference type="Proteomes" id="UP001377337">
    <property type="component" value="Chromosome"/>
</dbReference>
<dbReference type="InterPro" id="IPR058780">
    <property type="entry name" value="YhfM-like_dom"/>
</dbReference>
<evidence type="ECO:0000313" key="4">
    <source>
        <dbReference type="Proteomes" id="UP001377337"/>
    </source>
</evidence>
<feature type="chain" id="PRO_5045309475" description="YhfM-like domain-containing protein" evidence="1">
    <location>
        <begin position="18"/>
        <end position="133"/>
    </location>
</feature>
<name>A0ABZ2NH50_9BACI</name>
<evidence type="ECO:0000313" key="3">
    <source>
        <dbReference type="EMBL" id="WXB96530.1"/>
    </source>
</evidence>
<gene>
    <name evidence="3" type="ORF">WCV65_18660</name>
</gene>
<dbReference type="EMBL" id="CP147407">
    <property type="protein sequence ID" value="WXB96530.1"/>
    <property type="molecule type" value="Genomic_DNA"/>
</dbReference>
<dbReference type="Pfam" id="PF26353">
    <property type="entry name" value="YhfM"/>
    <property type="match status" value="1"/>
</dbReference>
<evidence type="ECO:0000259" key="2">
    <source>
        <dbReference type="Pfam" id="PF26353"/>
    </source>
</evidence>